<dbReference type="GO" id="GO:0030313">
    <property type="term" value="C:cell envelope"/>
    <property type="evidence" value="ECO:0007669"/>
    <property type="project" value="UniProtKB-SubCell"/>
</dbReference>
<sequence length="365" mass="41301">MRNLSLLTLVVLFFAACQSNSTQYKVSGTVAGLDSGIVYLVKTENGRPVTTDTTDLVNGEFSFEGSIAVPELYYLRLNAQDYFGRFFLENDKIEVTANIDSLQNTEITGSPSNDVFNKYLDEVQVMNEKMQEYQQQYAAARASGNEDEVKRIEFDAKATNDNMAVFAKNFVRENNTSVVAPFILLTQLSQQLQYVDLKELYDLFPAELSESLYMKELTKIIETKGRTAVGVQAPEFTMNDVDGTPVSLSSFKGKYLLIDFWASWCGPCRRENPNVVEAYQKYKDKGFDILGVSLDRDKSAWLKGIEEDQLTWTHVSDLKYWQNEVAQLYGVSAIPHSVLLDKDGKIIAKNLRGEDLHKKLEELLN</sequence>
<accession>A0A1I2F601</accession>
<dbReference type="SUPFAM" id="SSF52833">
    <property type="entry name" value="Thioredoxin-like"/>
    <property type="match status" value="1"/>
</dbReference>
<reference evidence="8 9" key="1">
    <citation type="submission" date="2016-10" db="EMBL/GenBank/DDBJ databases">
        <authorList>
            <person name="de Groot N.N."/>
        </authorList>
    </citation>
    <scope>NUCLEOTIDE SEQUENCE [LARGE SCALE GENOMIC DNA]</scope>
    <source>
        <strain evidence="8 9">CGMCC 1.9156</strain>
    </source>
</reference>
<dbReference type="AlphaFoldDB" id="A0A1I2F601"/>
<keyword evidence="4" id="KW-0676">Redox-active center</keyword>
<keyword evidence="2" id="KW-0201">Cytochrome c-type biogenesis</keyword>
<dbReference type="PANTHER" id="PTHR42852:SF6">
    <property type="entry name" value="THIOL:DISULFIDE INTERCHANGE PROTEIN DSBE"/>
    <property type="match status" value="1"/>
</dbReference>
<evidence type="ECO:0000313" key="9">
    <source>
        <dbReference type="Proteomes" id="UP000198964"/>
    </source>
</evidence>
<dbReference type="CDD" id="cd02966">
    <property type="entry name" value="TlpA_like_family"/>
    <property type="match status" value="1"/>
</dbReference>
<dbReference type="InterPro" id="IPR013766">
    <property type="entry name" value="Thioredoxin_domain"/>
</dbReference>
<dbReference type="InterPro" id="IPR036249">
    <property type="entry name" value="Thioredoxin-like_sf"/>
</dbReference>
<dbReference type="STRING" id="655355.SAMN05216283_102363"/>
<protein>
    <submittedName>
        <fullName evidence="8">Peroxiredoxin</fullName>
    </submittedName>
</protein>
<keyword evidence="5" id="KW-0175">Coiled coil</keyword>
<evidence type="ECO:0000313" key="8">
    <source>
        <dbReference type="EMBL" id="SFF00413.1"/>
    </source>
</evidence>
<comment type="subcellular location">
    <subcellularLocation>
        <location evidence="1">Cell envelope</location>
    </subcellularLocation>
</comment>
<dbReference type="GO" id="GO:0016491">
    <property type="term" value="F:oxidoreductase activity"/>
    <property type="evidence" value="ECO:0007669"/>
    <property type="project" value="InterPro"/>
</dbReference>
<feature type="signal peptide" evidence="6">
    <location>
        <begin position="1"/>
        <end position="21"/>
    </location>
</feature>
<dbReference type="GO" id="GO:0017004">
    <property type="term" value="P:cytochrome complex assembly"/>
    <property type="evidence" value="ECO:0007669"/>
    <property type="project" value="UniProtKB-KW"/>
</dbReference>
<evidence type="ECO:0000256" key="1">
    <source>
        <dbReference type="ARBA" id="ARBA00004196"/>
    </source>
</evidence>
<proteinExistence type="predicted"/>
<feature type="coiled-coil region" evidence="5">
    <location>
        <begin position="116"/>
        <end position="143"/>
    </location>
</feature>
<keyword evidence="9" id="KW-1185">Reference proteome</keyword>
<dbReference type="InterPro" id="IPR025380">
    <property type="entry name" value="DUF4369"/>
</dbReference>
<dbReference type="Proteomes" id="UP000198964">
    <property type="component" value="Unassembled WGS sequence"/>
</dbReference>
<keyword evidence="6" id="KW-0732">Signal</keyword>
<name>A0A1I2F601_9BACT</name>
<evidence type="ECO:0000256" key="5">
    <source>
        <dbReference type="SAM" id="Coils"/>
    </source>
</evidence>
<organism evidence="8 9">
    <name type="scientific">Sunxiuqinia elliptica</name>
    <dbReference type="NCBI Taxonomy" id="655355"/>
    <lineage>
        <taxon>Bacteria</taxon>
        <taxon>Pseudomonadati</taxon>
        <taxon>Bacteroidota</taxon>
        <taxon>Bacteroidia</taxon>
        <taxon>Marinilabiliales</taxon>
        <taxon>Prolixibacteraceae</taxon>
        <taxon>Sunxiuqinia</taxon>
    </lineage>
</organism>
<dbReference type="PROSITE" id="PS51352">
    <property type="entry name" value="THIOREDOXIN_2"/>
    <property type="match status" value="1"/>
</dbReference>
<dbReference type="Gene3D" id="3.40.30.10">
    <property type="entry name" value="Glutaredoxin"/>
    <property type="match status" value="1"/>
</dbReference>
<dbReference type="Pfam" id="PF14289">
    <property type="entry name" value="DUF4369"/>
    <property type="match status" value="1"/>
</dbReference>
<keyword evidence="3" id="KW-1015">Disulfide bond</keyword>
<feature type="chain" id="PRO_5011692938" evidence="6">
    <location>
        <begin position="22"/>
        <end position="365"/>
    </location>
</feature>
<evidence type="ECO:0000256" key="2">
    <source>
        <dbReference type="ARBA" id="ARBA00022748"/>
    </source>
</evidence>
<dbReference type="InterPro" id="IPR050553">
    <property type="entry name" value="Thioredoxin_ResA/DsbE_sf"/>
</dbReference>
<evidence type="ECO:0000256" key="6">
    <source>
        <dbReference type="SAM" id="SignalP"/>
    </source>
</evidence>
<dbReference type="InterPro" id="IPR013740">
    <property type="entry name" value="Redoxin"/>
</dbReference>
<dbReference type="RefSeq" id="WP_093919025.1">
    <property type="nucleotide sequence ID" value="NZ_FONW01000002.1"/>
</dbReference>
<feature type="domain" description="Thioredoxin" evidence="7">
    <location>
        <begin position="227"/>
        <end position="365"/>
    </location>
</feature>
<dbReference type="Pfam" id="PF08534">
    <property type="entry name" value="Redoxin"/>
    <property type="match status" value="1"/>
</dbReference>
<dbReference type="PROSITE" id="PS00194">
    <property type="entry name" value="THIOREDOXIN_1"/>
    <property type="match status" value="1"/>
</dbReference>
<evidence type="ECO:0000256" key="3">
    <source>
        <dbReference type="ARBA" id="ARBA00023157"/>
    </source>
</evidence>
<evidence type="ECO:0000259" key="7">
    <source>
        <dbReference type="PROSITE" id="PS51352"/>
    </source>
</evidence>
<dbReference type="PROSITE" id="PS51257">
    <property type="entry name" value="PROKAR_LIPOPROTEIN"/>
    <property type="match status" value="1"/>
</dbReference>
<dbReference type="PANTHER" id="PTHR42852">
    <property type="entry name" value="THIOL:DISULFIDE INTERCHANGE PROTEIN DSBE"/>
    <property type="match status" value="1"/>
</dbReference>
<dbReference type="EMBL" id="FONW01000002">
    <property type="protein sequence ID" value="SFF00413.1"/>
    <property type="molecule type" value="Genomic_DNA"/>
</dbReference>
<dbReference type="InterPro" id="IPR017937">
    <property type="entry name" value="Thioredoxin_CS"/>
</dbReference>
<gene>
    <name evidence="8" type="ORF">SAMN05216283_102363</name>
</gene>
<evidence type="ECO:0000256" key="4">
    <source>
        <dbReference type="ARBA" id="ARBA00023284"/>
    </source>
</evidence>